<dbReference type="WBParaSite" id="JU765_v2.g19526.t1">
    <property type="protein sequence ID" value="JU765_v2.g19526.t1"/>
    <property type="gene ID" value="JU765_v2.g19526"/>
</dbReference>
<sequence>MTLTIVHEEFITRTYKASKCSAAYFWRCLSWLLSLSMPLIICIVTQGLWKKTNTYLEQPRIEFTKKGLFFVANFLETEEYFFWSSFQELNDADPGRLIMPIIETQNFDHNDDGIVDEMTIDVTLNLPNSTFQIRNAFYYLEFKVILDYRSVIEMTVPIIGSINSQYRTSASHVLGDLKVIQKRPLPSHGNYFFNATNKENENTTMIFGNNTNMIFLDQSIFQYYPQELYQQDLLRNYTLGLYSKHEYNQPFTSSDDLSIFTFYFHFLIREQELTYRTSAMELLKWFWLQYFSFFVMIKVVLRICSSFLYENQIFPTLVFVDKNFKTD</sequence>
<protein>
    <submittedName>
        <fullName evidence="2">Transmembrane protein 231</fullName>
    </submittedName>
</protein>
<organism evidence="1 2">
    <name type="scientific">Panagrolaimus sp. JU765</name>
    <dbReference type="NCBI Taxonomy" id="591449"/>
    <lineage>
        <taxon>Eukaryota</taxon>
        <taxon>Metazoa</taxon>
        <taxon>Ecdysozoa</taxon>
        <taxon>Nematoda</taxon>
        <taxon>Chromadorea</taxon>
        <taxon>Rhabditida</taxon>
        <taxon>Tylenchina</taxon>
        <taxon>Panagrolaimomorpha</taxon>
        <taxon>Panagrolaimoidea</taxon>
        <taxon>Panagrolaimidae</taxon>
        <taxon>Panagrolaimus</taxon>
    </lineage>
</organism>
<reference evidence="2" key="1">
    <citation type="submission" date="2022-11" db="UniProtKB">
        <authorList>
            <consortium name="WormBaseParasite"/>
        </authorList>
    </citation>
    <scope>IDENTIFICATION</scope>
</reference>
<proteinExistence type="predicted"/>
<evidence type="ECO:0000313" key="2">
    <source>
        <dbReference type="WBParaSite" id="JU765_v2.g19526.t1"/>
    </source>
</evidence>
<evidence type="ECO:0000313" key="1">
    <source>
        <dbReference type="Proteomes" id="UP000887576"/>
    </source>
</evidence>
<accession>A0AC34QUG8</accession>
<name>A0AC34QUG8_9BILA</name>
<dbReference type="Proteomes" id="UP000887576">
    <property type="component" value="Unplaced"/>
</dbReference>